<feature type="compositionally biased region" description="Polar residues" evidence="3">
    <location>
        <begin position="557"/>
        <end position="568"/>
    </location>
</feature>
<dbReference type="PANTHER" id="PTHR23113">
    <property type="entry name" value="GUANINE NUCLEOTIDE EXCHANGE FACTOR"/>
    <property type="match status" value="1"/>
</dbReference>
<dbReference type="InterPro" id="IPR000651">
    <property type="entry name" value="Ras-like_Gua-exchang_fac_N"/>
</dbReference>
<feature type="compositionally biased region" description="Polar residues" evidence="3">
    <location>
        <begin position="1087"/>
        <end position="1100"/>
    </location>
</feature>
<feature type="region of interest" description="Disordered" evidence="3">
    <location>
        <begin position="265"/>
        <end position="312"/>
    </location>
</feature>
<dbReference type="GO" id="GO:0005085">
    <property type="term" value="F:guanyl-nucleotide exchange factor activity"/>
    <property type="evidence" value="ECO:0007669"/>
    <property type="project" value="UniProtKB-KW"/>
</dbReference>
<dbReference type="InterPro" id="IPR036964">
    <property type="entry name" value="RASGEF_cat_dom_sf"/>
</dbReference>
<dbReference type="InterPro" id="IPR001895">
    <property type="entry name" value="RASGEF_cat_dom"/>
</dbReference>
<feature type="region of interest" description="Disordered" evidence="3">
    <location>
        <begin position="587"/>
        <end position="640"/>
    </location>
</feature>
<organism evidence="6 7">
    <name type="scientific">Hortaea werneckii</name>
    <name type="common">Black yeast</name>
    <name type="synonym">Cladosporium werneckii</name>
    <dbReference type="NCBI Taxonomy" id="91943"/>
    <lineage>
        <taxon>Eukaryota</taxon>
        <taxon>Fungi</taxon>
        <taxon>Dikarya</taxon>
        <taxon>Ascomycota</taxon>
        <taxon>Pezizomycotina</taxon>
        <taxon>Dothideomycetes</taxon>
        <taxon>Dothideomycetidae</taxon>
        <taxon>Mycosphaerellales</taxon>
        <taxon>Teratosphaeriaceae</taxon>
        <taxon>Hortaea</taxon>
    </lineage>
</organism>
<feature type="compositionally biased region" description="Basic and acidic residues" evidence="3">
    <location>
        <begin position="680"/>
        <end position="698"/>
    </location>
</feature>
<dbReference type="EMBL" id="QWIR01000155">
    <property type="protein sequence ID" value="RMY84358.1"/>
    <property type="molecule type" value="Genomic_DNA"/>
</dbReference>
<accession>A0A3M7F642</accession>
<feature type="region of interest" description="Disordered" evidence="3">
    <location>
        <begin position="1217"/>
        <end position="1249"/>
    </location>
</feature>
<dbReference type="PROSITE" id="PS50212">
    <property type="entry name" value="RASGEF_NTER"/>
    <property type="match status" value="1"/>
</dbReference>
<feature type="region of interest" description="Disordered" evidence="3">
    <location>
        <begin position="938"/>
        <end position="957"/>
    </location>
</feature>
<evidence type="ECO:0000259" key="4">
    <source>
        <dbReference type="PROSITE" id="PS50009"/>
    </source>
</evidence>
<sequence length="1624" mass="178231">MDRTATPRKRRPDGTQPTLVPTDMRKDKSPRDEAARRPHSGKIRTAKDSSEIIRVPRKSDASNEKAMSALEDETNARHFTVANVGTGGTVYLQPSLVPPHAFTQTPATPPRTSERDNALGLWLTERQSNSSETWTPRLRSRYGAADQKIPVPPLSINNAQARRRPRSHSFSTVSERGRARSPTFDSGDVPVLLNGRDVNARPKSSVDLSGGFLDLHIPHYRLGTPHFSERGTAYLHNSLHSSVAMTEDMGSSVFSRAEFDKLFPAPPGSRPPLASTASSPYLHPGTAKFSPTPARTPPTPPASTSPPSSRGAHVPVLERVFEKVEANPNDPAIVRYHAITGKIAAATPARLVAQITSPLFLDYELLSDFFLTFRGFLSCRELLEYLMARMKWALGQPTDAGRIVRVRTFVALRHWILNYFSDDFLPVFDLRQRFCDLVNDLARQLQIRSEGGGSDISIIGELKKCWRRTCALFWPVTDALDTSPLADILPGGNSEEDDEPTALPMAMQPKRSKADFRRISASVQVPAPVSHDFDHGPGAERPGTPEQGAQLRKRNTRTASIPTSPMSEDSLQVLSCSVPFLRQIRPSEKATQRGAARPAGAQKTAQIPRQQHRPMYSHKRSGSFSDALRDGRAPVPSSAGEAADALSLQSVAFPGGLVRGLVLQPSPPKLDSLVPVSPAEDPRQGANDHFEDGYFEERSGQNLGVKRLVGDVRRALSSRKGRNESPVNSHRSTPSSDSRSSANLVQHTNRPPPSSAWQRLRGPDRTDVLGAKIGDLYREAFHDANLPDPTDEDAHRRLDEERTRESRAWVRTPSPPFARPGLERWNSRVTTGDRSILIVDDTGMSNSHSPIRAGALPSVVSTPLASTPVATIGQPPHLGTSESPEIWKTDSYDVSKSNLRRSATFSGIGNLQRWSNDIPLQDLFKPSKSWAIDMDSEAGDDVTADTTPKARKSSVVHPADLEMSSAQHRLRRRPGGNLKATEHVHELEPIPRPHSAGSMSTNSRYTSGIASWDLSGSRFSGKDFGSWRLPSSSAAERKHGSTFLLDTHSSQPNLRPSFQAEATQLATLPDRAYAGGIEETLRKLEGTSENMSESTRTSITGHMPPLTRQDRSQGPLKVTNKSVSAGASSSVDGRELLSPRTETQGASIYHLSASEGPDAYGHQSKRSSDAYGHSGYSEAQDSAAPVLPAPSKHLKVDSDRANRLRFSDKLVKFAGLPPSQAEAGTGRPVTKSDNASKPGTPQGSFLLDDNESLSDISTEIADQAGDDALGVRSFFFDDTVEDDDVLPQTFRAPPTPPSTNGPPADHSPERQKLPHNASMLTGRHVAEAHSAPKLLSPNLDKQHHGHQPLPSADLRRTVTAPGSQSPVHLPFVLAFESETVAEQLTIIEKDALDEIEWKDLIELNWHQSPPTVRDWVKFLKQDDCTGVDIVVARFNLVVKWVISECLLTDAPSERARCITKYIHVAMHCRRLRNYASMYQITLGLLSADLTRLHKTWSLVAAAEREKLAQLQRLCQPLRNFSDLRKEMESSTLDGGCIPFIGIYTHDLMFNAQKPARISPTPPPKEPLVNFERYQTSATIVKSLLRLIEASAKYVFHPHPEVLSRCLWLAALSDAEITALAEQCS</sequence>
<dbReference type="SMART" id="SM00147">
    <property type="entry name" value="RasGEF"/>
    <property type="match status" value="1"/>
</dbReference>
<proteinExistence type="predicted"/>
<feature type="domain" description="N-terminal Ras-GEF" evidence="5">
    <location>
        <begin position="339"/>
        <end position="463"/>
    </location>
</feature>
<feature type="compositionally biased region" description="Basic residues" evidence="3">
    <location>
        <begin position="610"/>
        <end position="621"/>
    </location>
</feature>
<evidence type="ECO:0000259" key="5">
    <source>
        <dbReference type="PROSITE" id="PS50212"/>
    </source>
</evidence>
<name>A0A3M7F642_HORWE</name>
<protein>
    <recommendedName>
        <fullName evidence="8">Ras-GEF domain-containing protein</fullName>
    </recommendedName>
</protein>
<feature type="domain" description="Ras-GEF" evidence="4">
    <location>
        <begin position="1376"/>
        <end position="1620"/>
    </location>
</feature>
<dbReference type="PANTHER" id="PTHR23113:SF363">
    <property type="entry name" value="PROTEIN SON OF SEVENLESS"/>
    <property type="match status" value="1"/>
</dbReference>
<evidence type="ECO:0008006" key="8">
    <source>
        <dbReference type="Google" id="ProtNLM"/>
    </source>
</evidence>
<dbReference type="GO" id="GO:0007265">
    <property type="term" value="P:Ras protein signal transduction"/>
    <property type="evidence" value="ECO:0007669"/>
    <property type="project" value="TreeGrafter"/>
</dbReference>
<feature type="compositionally biased region" description="Polar residues" evidence="3">
    <location>
        <begin position="1231"/>
        <end position="1243"/>
    </location>
</feature>
<feature type="region of interest" description="Disordered" evidence="3">
    <location>
        <begin position="665"/>
        <end position="698"/>
    </location>
</feature>
<feature type="compositionally biased region" description="Basic and acidic residues" evidence="3">
    <location>
        <begin position="23"/>
        <end position="36"/>
    </location>
</feature>
<feature type="region of interest" description="Disordered" evidence="3">
    <location>
        <begin position="159"/>
        <end position="183"/>
    </location>
</feature>
<feature type="region of interest" description="Disordered" evidence="3">
    <location>
        <begin position="715"/>
        <end position="763"/>
    </location>
</feature>
<gene>
    <name evidence="6" type="ORF">D0861_06991</name>
</gene>
<dbReference type="Gene3D" id="1.20.870.10">
    <property type="entry name" value="Son of sevenless (SoS) protein Chain: S domain 1"/>
    <property type="match status" value="1"/>
</dbReference>
<dbReference type="PROSITE" id="PS50009">
    <property type="entry name" value="RASGEF_CAT"/>
    <property type="match status" value="1"/>
</dbReference>
<feature type="compositionally biased region" description="Low complexity" evidence="3">
    <location>
        <begin position="729"/>
        <end position="741"/>
    </location>
</feature>
<evidence type="ECO:0000256" key="2">
    <source>
        <dbReference type="PROSITE-ProRule" id="PRU00168"/>
    </source>
</evidence>
<dbReference type="SMART" id="SM00229">
    <property type="entry name" value="RasGEFN"/>
    <property type="match status" value="1"/>
</dbReference>
<dbReference type="GO" id="GO:0005886">
    <property type="term" value="C:plasma membrane"/>
    <property type="evidence" value="ECO:0007669"/>
    <property type="project" value="TreeGrafter"/>
</dbReference>
<feature type="region of interest" description="Disordered" evidence="3">
    <location>
        <begin position="525"/>
        <end position="568"/>
    </location>
</feature>
<dbReference type="OrthoDB" id="10254377at2759"/>
<dbReference type="Pfam" id="PF00617">
    <property type="entry name" value="RasGEF"/>
    <property type="match status" value="1"/>
</dbReference>
<dbReference type="InterPro" id="IPR023578">
    <property type="entry name" value="Ras_GEF_dom_sf"/>
</dbReference>
<feature type="compositionally biased region" description="Pro residues" evidence="3">
    <location>
        <begin position="294"/>
        <end position="304"/>
    </location>
</feature>
<evidence type="ECO:0000256" key="1">
    <source>
        <dbReference type="ARBA" id="ARBA00022658"/>
    </source>
</evidence>
<feature type="compositionally biased region" description="Basic residues" evidence="3">
    <location>
        <begin position="1"/>
        <end position="11"/>
    </location>
</feature>
<dbReference type="CDD" id="cd06224">
    <property type="entry name" value="REM"/>
    <property type="match status" value="1"/>
</dbReference>
<feature type="compositionally biased region" description="Low complexity" evidence="3">
    <location>
        <begin position="1122"/>
        <end position="1131"/>
    </location>
</feature>
<keyword evidence="1 2" id="KW-0344">Guanine-nucleotide releasing factor</keyword>
<evidence type="ECO:0000256" key="3">
    <source>
        <dbReference type="SAM" id="MobiDB-lite"/>
    </source>
</evidence>
<dbReference type="SUPFAM" id="SSF48366">
    <property type="entry name" value="Ras GEF"/>
    <property type="match status" value="1"/>
</dbReference>
<reference evidence="6 7" key="1">
    <citation type="journal article" date="2018" name="BMC Genomics">
        <title>Genomic evidence for intraspecific hybridization in a clonal and extremely halotolerant yeast.</title>
        <authorList>
            <person name="Gostincar C."/>
            <person name="Stajich J.E."/>
            <person name="Zupancic J."/>
            <person name="Zalar P."/>
            <person name="Gunde-Cimerman N."/>
        </authorList>
    </citation>
    <scope>NUCLEOTIDE SEQUENCE [LARGE SCALE GENOMIC DNA]</scope>
    <source>
        <strain evidence="6 7">EXF-2788</strain>
    </source>
</reference>
<comment type="caution">
    <text evidence="6">The sequence shown here is derived from an EMBL/GenBank/DDBJ whole genome shotgun (WGS) entry which is preliminary data.</text>
</comment>
<feature type="region of interest" description="Disordered" evidence="3">
    <location>
        <begin position="1"/>
        <end position="71"/>
    </location>
</feature>
<dbReference type="Pfam" id="PF00618">
    <property type="entry name" value="RasGEF_N"/>
    <property type="match status" value="1"/>
</dbReference>
<evidence type="ECO:0000313" key="7">
    <source>
        <dbReference type="Proteomes" id="UP000268823"/>
    </source>
</evidence>
<dbReference type="InterPro" id="IPR008937">
    <property type="entry name" value="Ras-like_GEF"/>
</dbReference>
<dbReference type="VEuPathDB" id="FungiDB:BTJ68_00255"/>
<evidence type="ECO:0000313" key="6">
    <source>
        <dbReference type="EMBL" id="RMY84358.1"/>
    </source>
</evidence>
<dbReference type="Gene3D" id="1.10.840.10">
    <property type="entry name" value="Ras guanine-nucleotide exchange factors catalytic domain"/>
    <property type="match status" value="1"/>
</dbReference>
<feature type="region of interest" description="Disordered" evidence="3">
    <location>
        <begin position="1083"/>
        <end position="1191"/>
    </location>
</feature>
<dbReference type="Proteomes" id="UP000268823">
    <property type="component" value="Unassembled WGS sequence"/>
</dbReference>
<feature type="region of interest" description="Disordered" evidence="3">
    <location>
        <begin position="1286"/>
        <end position="1312"/>
    </location>
</feature>